<keyword evidence="7" id="KW-0539">Nucleus</keyword>
<dbReference type="GO" id="GO:1990527">
    <property type="term" value="C:Tec1p-Ste12p-Dig1p complex"/>
    <property type="evidence" value="ECO:0007669"/>
    <property type="project" value="TreeGrafter"/>
</dbReference>
<evidence type="ECO:0000313" key="12">
    <source>
        <dbReference type="EMBL" id="KAF9550903.1"/>
    </source>
</evidence>
<keyword evidence="2" id="KW-0479">Metal-binding</keyword>
<dbReference type="Proteomes" id="UP000723463">
    <property type="component" value="Unassembled WGS sequence"/>
</dbReference>
<dbReference type="PROSITE" id="PS50157">
    <property type="entry name" value="ZINC_FINGER_C2H2_2"/>
    <property type="match status" value="2"/>
</dbReference>
<feature type="compositionally biased region" description="Basic and acidic residues" evidence="10">
    <location>
        <begin position="520"/>
        <end position="532"/>
    </location>
</feature>
<evidence type="ECO:0000256" key="7">
    <source>
        <dbReference type="ARBA" id="ARBA00023242"/>
    </source>
</evidence>
<dbReference type="InterPro" id="IPR013087">
    <property type="entry name" value="Znf_C2H2_type"/>
</dbReference>
<dbReference type="InterPro" id="IPR003120">
    <property type="entry name" value="Ste12"/>
</dbReference>
<name>A0A9P6FHH8_9FUNG</name>
<dbReference type="GO" id="GO:0008270">
    <property type="term" value="F:zinc ion binding"/>
    <property type="evidence" value="ECO:0007669"/>
    <property type="project" value="UniProtKB-KW"/>
</dbReference>
<evidence type="ECO:0000256" key="2">
    <source>
        <dbReference type="ARBA" id="ARBA00022723"/>
    </source>
</evidence>
<evidence type="ECO:0000256" key="10">
    <source>
        <dbReference type="SAM" id="MobiDB-lite"/>
    </source>
</evidence>
<feature type="domain" description="C2H2-type" evidence="11">
    <location>
        <begin position="446"/>
        <end position="468"/>
    </location>
</feature>
<dbReference type="GO" id="GO:0003700">
    <property type="term" value="F:DNA-binding transcription factor activity"/>
    <property type="evidence" value="ECO:0007669"/>
    <property type="project" value="InterPro"/>
</dbReference>
<sequence length="804" mass="88867">MLTATSRRQDLIEEIDRLSVFLTTAPTYEKELSKFVLPTGETIACVLWNELYHITGTDIVRSLVSRFESFGRPVRNIKKFEEGVFSDLRNLKPGADACLEEPKSPFLEMLYRNNCIRTQKKQKVFYWYSVPHDRLFLDAMERDLKREQAGTEPTSQAVTEPALSCTLETVRDLVERLSRRTIEMNTITETLQSFTPDGVAPMNRQLPTSTTPSAVSPTQAQLVPEGGSAHGPAGLVTSKMDSHGGPFEPRHDLPPGHPYLEDLGSDDNSESKVPSDPEGSQGLCSDAAHAPEPNTGLFGSFTLFEGSPTYKKRRRRSTANPSMLSETVERSLEMVSASRGSGSFSHGDSRHGSFDFEHDGGEYYLDGHGSNGGSRGHGPAGGFSHDGGRPLHHQGSASMSSLQALHSNSANPSRSYACPVQLCGRLFKRLEHLKRHWRTHTLERPYACTICSKRFSRSDNLAAHRKTHEKPSWATDDDPSREGDQEDELDEDDQEDELHRLKGYASDHSMTRKRRRTHRDRGMESMSERESMSELSSGDEDDEASMINMMRLSSNVHDPFQRGGFSKMGLPLDSQHPIHPHQQSQQQQQQQHYPLAAHRPVAFSEMALGAAQSFVPGLPMMAAPTNGQYGAFPAGPLSAGFGGFLPNQAVPPPLFTLDEEEEDENEEISGMEKLRYKYEYEIKAAIDSTPVLSEVSKMMTVPTYNTGSFAYTGPMPEYVTYGSFPLATPVTLGHRYSYDPSVTASSTLFSTAMAPSSSSTSSSSVSTTMSGGQTNYPVVHTAALPPSHHHQEFLEFSMLANVPI</sequence>
<dbReference type="PANTHER" id="PTHR47427:SF1">
    <property type="entry name" value="PROTEIN STE12"/>
    <property type="match status" value="1"/>
</dbReference>
<gene>
    <name evidence="12" type="primary">STE12</name>
    <name evidence="12" type="ORF">EC957_011450</name>
</gene>
<protein>
    <submittedName>
        <fullName evidence="12">Homeodomain transcription factor ste12</fullName>
    </submittedName>
</protein>
<comment type="similarity">
    <text evidence="8">Belongs to the STE12 transcription factor family.</text>
</comment>
<keyword evidence="12" id="KW-0238">DNA-binding</keyword>
<feature type="compositionally biased region" description="Acidic residues" evidence="10">
    <location>
        <begin position="484"/>
        <end position="496"/>
    </location>
</feature>
<keyword evidence="6" id="KW-0804">Transcription</keyword>
<keyword evidence="12" id="KW-0371">Homeobox</keyword>
<evidence type="ECO:0000256" key="6">
    <source>
        <dbReference type="ARBA" id="ARBA00023163"/>
    </source>
</evidence>
<feature type="region of interest" description="Disordered" evidence="10">
    <location>
        <begin position="462"/>
        <end position="540"/>
    </location>
</feature>
<dbReference type="Pfam" id="PF13912">
    <property type="entry name" value="zf-C2H2_6"/>
    <property type="match status" value="1"/>
</dbReference>
<evidence type="ECO:0000259" key="11">
    <source>
        <dbReference type="PROSITE" id="PS50157"/>
    </source>
</evidence>
<evidence type="ECO:0000313" key="13">
    <source>
        <dbReference type="Proteomes" id="UP000723463"/>
    </source>
</evidence>
<proteinExistence type="inferred from homology"/>
<dbReference type="InterPro" id="IPR052127">
    <property type="entry name" value="STE12_transcription_factor"/>
</dbReference>
<organism evidence="12 13">
    <name type="scientific">Mortierella hygrophila</name>
    <dbReference type="NCBI Taxonomy" id="979708"/>
    <lineage>
        <taxon>Eukaryota</taxon>
        <taxon>Fungi</taxon>
        <taxon>Fungi incertae sedis</taxon>
        <taxon>Mucoromycota</taxon>
        <taxon>Mortierellomycotina</taxon>
        <taxon>Mortierellomycetes</taxon>
        <taxon>Mortierellales</taxon>
        <taxon>Mortierellaceae</taxon>
        <taxon>Mortierella</taxon>
    </lineage>
</organism>
<feature type="region of interest" description="Disordered" evidence="10">
    <location>
        <begin position="193"/>
        <end position="352"/>
    </location>
</feature>
<feature type="compositionally biased region" description="Gly residues" evidence="10">
    <location>
        <begin position="369"/>
        <end position="385"/>
    </location>
</feature>
<reference evidence="12" key="1">
    <citation type="journal article" date="2020" name="Fungal Divers.">
        <title>Resolving the Mortierellaceae phylogeny through synthesis of multi-gene phylogenetics and phylogenomics.</title>
        <authorList>
            <person name="Vandepol N."/>
            <person name="Liber J."/>
            <person name="Desiro A."/>
            <person name="Na H."/>
            <person name="Kennedy M."/>
            <person name="Barry K."/>
            <person name="Grigoriev I.V."/>
            <person name="Miller A.N."/>
            <person name="O'Donnell K."/>
            <person name="Stajich J.E."/>
            <person name="Bonito G."/>
        </authorList>
    </citation>
    <scope>NUCLEOTIDE SEQUENCE</scope>
    <source>
        <strain evidence="12">NRRL 2591</strain>
    </source>
</reference>
<dbReference type="GO" id="GO:0005634">
    <property type="term" value="C:nucleus"/>
    <property type="evidence" value="ECO:0007669"/>
    <property type="project" value="UniProtKB-SubCell"/>
</dbReference>
<dbReference type="GO" id="GO:0003677">
    <property type="term" value="F:DNA binding"/>
    <property type="evidence" value="ECO:0007669"/>
    <property type="project" value="UniProtKB-KW"/>
</dbReference>
<dbReference type="Gene3D" id="3.30.160.60">
    <property type="entry name" value="Classic Zinc Finger"/>
    <property type="match status" value="2"/>
</dbReference>
<feature type="compositionally biased region" description="Low complexity" evidence="10">
    <location>
        <begin position="207"/>
        <end position="218"/>
    </location>
</feature>
<keyword evidence="3 9" id="KW-0863">Zinc-finger</keyword>
<dbReference type="GO" id="GO:1990526">
    <property type="term" value="C:Ste12p-Dig1p-Dig2p complex"/>
    <property type="evidence" value="ECO:0007669"/>
    <property type="project" value="TreeGrafter"/>
</dbReference>
<evidence type="ECO:0000256" key="4">
    <source>
        <dbReference type="ARBA" id="ARBA00022833"/>
    </source>
</evidence>
<evidence type="ECO:0000256" key="9">
    <source>
        <dbReference type="PROSITE-ProRule" id="PRU00042"/>
    </source>
</evidence>
<feature type="region of interest" description="Disordered" evidence="10">
    <location>
        <begin position="365"/>
        <end position="413"/>
    </location>
</feature>
<evidence type="ECO:0000256" key="5">
    <source>
        <dbReference type="ARBA" id="ARBA00023015"/>
    </source>
</evidence>
<dbReference type="PROSITE" id="PS00028">
    <property type="entry name" value="ZINC_FINGER_C2H2_1"/>
    <property type="match status" value="2"/>
</dbReference>
<keyword evidence="13" id="KW-1185">Reference proteome</keyword>
<feature type="compositionally biased region" description="Low complexity" evidence="10">
    <location>
        <begin position="574"/>
        <end position="592"/>
    </location>
</feature>
<evidence type="ECO:0000256" key="1">
    <source>
        <dbReference type="ARBA" id="ARBA00004123"/>
    </source>
</evidence>
<keyword evidence="5" id="KW-0805">Transcription regulation</keyword>
<dbReference type="AlphaFoldDB" id="A0A9P6FHH8"/>
<feature type="compositionally biased region" description="Polar residues" evidence="10">
    <location>
        <begin position="395"/>
        <end position="413"/>
    </location>
</feature>
<dbReference type="Pfam" id="PF02200">
    <property type="entry name" value="STE"/>
    <property type="match status" value="1"/>
</dbReference>
<keyword evidence="4" id="KW-0862">Zinc</keyword>
<dbReference type="PANTHER" id="PTHR47427">
    <property type="entry name" value="PROTEIN STE12"/>
    <property type="match status" value="1"/>
</dbReference>
<accession>A0A9P6FHH8</accession>
<feature type="region of interest" description="Disordered" evidence="10">
    <location>
        <begin position="563"/>
        <end position="593"/>
    </location>
</feature>
<dbReference type="InterPro" id="IPR036236">
    <property type="entry name" value="Znf_C2H2_sf"/>
</dbReference>
<dbReference type="Pfam" id="PF00096">
    <property type="entry name" value="zf-C2H2"/>
    <property type="match status" value="1"/>
</dbReference>
<comment type="subcellular location">
    <subcellularLocation>
        <location evidence="1">Nucleus</location>
    </subcellularLocation>
</comment>
<dbReference type="SUPFAM" id="SSF57667">
    <property type="entry name" value="beta-beta-alpha zinc fingers"/>
    <property type="match status" value="1"/>
</dbReference>
<dbReference type="SMART" id="SM00355">
    <property type="entry name" value="ZnF_C2H2"/>
    <property type="match status" value="2"/>
</dbReference>
<comment type="caution">
    <text evidence="12">The sequence shown here is derived from an EMBL/GenBank/DDBJ whole genome shotgun (WGS) entry which is preliminary data.</text>
</comment>
<dbReference type="FunFam" id="3.30.160.60:FF:002343">
    <property type="entry name" value="Zinc finger protein 33A"/>
    <property type="match status" value="1"/>
</dbReference>
<evidence type="ECO:0000256" key="8">
    <source>
        <dbReference type="ARBA" id="ARBA00024345"/>
    </source>
</evidence>
<dbReference type="SMART" id="SM00424">
    <property type="entry name" value="STE"/>
    <property type="match status" value="1"/>
</dbReference>
<dbReference type="EMBL" id="JAAAXW010000008">
    <property type="protein sequence ID" value="KAF9550903.1"/>
    <property type="molecule type" value="Genomic_DNA"/>
</dbReference>
<feature type="domain" description="C2H2-type" evidence="11">
    <location>
        <begin position="416"/>
        <end position="445"/>
    </location>
</feature>
<evidence type="ECO:0000256" key="3">
    <source>
        <dbReference type="ARBA" id="ARBA00022771"/>
    </source>
</evidence>